<dbReference type="Proteomes" id="UP000253606">
    <property type="component" value="Chromosome"/>
</dbReference>
<protein>
    <submittedName>
        <fullName evidence="1">Uncharacterized protein</fullName>
    </submittedName>
</protein>
<gene>
    <name evidence="1" type="ORF">ACPOL_5359</name>
</gene>
<dbReference type="AlphaFoldDB" id="A0A2Z5G731"/>
<accession>A0A2Z5G731</accession>
<dbReference type="KEGG" id="abas:ACPOL_5359"/>
<reference evidence="1 2" key="1">
    <citation type="journal article" date="2018" name="Front. Microbiol.">
        <title>Hydrolytic Capabilities as a Key to Environmental Success: Chitinolytic and Cellulolytic Acidobacteria From Acidic Sub-arctic Soils and Boreal Peatlands.</title>
        <authorList>
            <person name="Belova S.E."/>
            <person name="Ravin N.V."/>
            <person name="Pankratov T.A."/>
            <person name="Rakitin A.L."/>
            <person name="Ivanova A.A."/>
            <person name="Beletsky A.V."/>
            <person name="Mardanov A.V."/>
            <person name="Sinninghe Damste J.S."/>
            <person name="Dedysh S.N."/>
        </authorList>
    </citation>
    <scope>NUCLEOTIDE SEQUENCE [LARGE SCALE GENOMIC DNA]</scope>
    <source>
        <strain evidence="1 2">SBC82</strain>
    </source>
</reference>
<name>A0A2Z5G731_9BACT</name>
<keyword evidence="2" id="KW-1185">Reference proteome</keyword>
<dbReference type="EMBL" id="CP030840">
    <property type="protein sequence ID" value="AXC14607.1"/>
    <property type="molecule type" value="Genomic_DNA"/>
</dbReference>
<sequence length="41" mass="4445">MSRLADDSLAHVGTYSVINDRDLVLTAALAFGNNLMSLTYD</sequence>
<organism evidence="1 2">
    <name type="scientific">Acidisarcina polymorpha</name>
    <dbReference type="NCBI Taxonomy" id="2211140"/>
    <lineage>
        <taxon>Bacteria</taxon>
        <taxon>Pseudomonadati</taxon>
        <taxon>Acidobacteriota</taxon>
        <taxon>Terriglobia</taxon>
        <taxon>Terriglobales</taxon>
        <taxon>Acidobacteriaceae</taxon>
        <taxon>Acidisarcina</taxon>
    </lineage>
</organism>
<evidence type="ECO:0000313" key="2">
    <source>
        <dbReference type="Proteomes" id="UP000253606"/>
    </source>
</evidence>
<evidence type="ECO:0000313" key="1">
    <source>
        <dbReference type="EMBL" id="AXC14607.1"/>
    </source>
</evidence>
<proteinExistence type="predicted"/>